<evidence type="ECO:0000256" key="1">
    <source>
        <dbReference type="SAM" id="MobiDB-lite"/>
    </source>
</evidence>
<feature type="domain" description="DUF1214" evidence="2">
    <location>
        <begin position="42"/>
        <end position="129"/>
    </location>
</feature>
<dbReference type="Pfam" id="PF06742">
    <property type="entry name" value="DUF1214"/>
    <property type="match status" value="1"/>
</dbReference>
<dbReference type="Proteomes" id="UP001108089">
    <property type="component" value="Unassembled WGS sequence"/>
</dbReference>
<dbReference type="PANTHER" id="PTHR36509">
    <property type="entry name" value="BLL3101 PROTEIN"/>
    <property type="match status" value="1"/>
</dbReference>
<gene>
    <name evidence="3" type="ORF">L1892_02720</name>
</gene>
<dbReference type="PANTHER" id="PTHR36509:SF2">
    <property type="entry name" value="BLL3101 PROTEIN"/>
    <property type="match status" value="1"/>
</dbReference>
<dbReference type="RefSeq" id="WP_235721887.1">
    <property type="nucleotide sequence ID" value="NZ_JAKGCU010000001.1"/>
</dbReference>
<dbReference type="Gene3D" id="2.60.120.600">
    <property type="entry name" value="Domain of unknown function DUF1214, C-terminal domain"/>
    <property type="match status" value="1"/>
</dbReference>
<reference evidence="3" key="1">
    <citation type="submission" date="2022-01" db="EMBL/GenBank/DDBJ databases">
        <title>Gordonia xiamenensis sp. nov., isolated from surface seawater in Xiamen.</title>
        <authorList>
            <person name="He Y.F."/>
        </authorList>
    </citation>
    <scope>NUCLEOTIDE SEQUENCE</scope>
    <source>
        <strain evidence="3">GW1C4-4</strain>
    </source>
</reference>
<name>A0ABS9DDJ2_9ACTN</name>
<feature type="region of interest" description="Disordered" evidence="1">
    <location>
        <begin position="1"/>
        <end position="31"/>
    </location>
</feature>
<evidence type="ECO:0000259" key="2">
    <source>
        <dbReference type="Pfam" id="PF06742"/>
    </source>
</evidence>
<organism evidence="3 4">
    <name type="scientific">Gordonia tangerina</name>
    <dbReference type="NCBI Taxonomy" id="2911060"/>
    <lineage>
        <taxon>Bacteria</taxon>
        <taxon>Bacillati</taxon>
        <taxon>Actinomycetota</taxon>
        <taxon>Actinomycetes</taxon>
        <taxon>Mycobacteriales</taxon>
        <taxon>Gordoniaceae</taxon>
        <taxon>Gordonia</taxon>
    </lineage>
</organism>
<protein>
    <submittedName>
        <fullName evidence="3">DUF1214 domain-containing protein</fullName>
    </submittedName>
</protein>
<dbReference type="InterPro" id="IPR010621">
    <property type="entry name" value="DUF1214"/>
</dbReference>
<dbReference type="EMBL" id="JAKGCU010000001">
    <property type="protein sequence ID" value="MCF3937295.1"/>
    <property type="molecule type" value="Genomic_DNA"/>
</dbReference>
<dbReference type="SUPFAM" id="SSF160935">
    <property type="entry name" value="VPA0735-like"/>
    <property type="match status" value="1"/>
</dbReference>
<keyword evidence="4" id="KW-1185">Reference proteome</keyword>
<proteinExistence type="predicted"/>
<sequence>MSSTARRSPSSSSSATESPPPPITTRSATKPAYCSTAARPGGYVLTFPASVIPEASRLWLLTAYTPNSIEMIPNPINKYVVAGYTPGLVRDRDGSISIHIARVRPPGVPEANWLPVGFRPFNVMLRLYGVAPGSAAANNTYVPPPVVPR</sequence>
<feature type="compositionally biased region" description="Low complexity" evidence="1">
    <location>
        <begin position="1"/>
        <end position="17"/>
    </location>
</feature>
<evidence type="ECO:0000313" key="4">
    <source>
        <dbReference type="Proteomes" id="UP001108089"/>
    </source>
</evidence>
<evidence type="ECO:0000313" key="3">
    <source>
        <dbReference type="EMBL" id="MCF3937295.1"/>
    </source>
</evidence>
<comment type="caution">
    <text evidence="3">The sequence shown here is derived from an EMBL/GenBank/DDBJ whole genome shotgun (WGS) entry which is preliminary data.</text>
</comment>
<accession>A0ABS9DDJ2</accession>
<dbReference type="InterPro" id="IPR037049">
    <property type="entry name" value="DUF1214_C_sf"/>
</dbReference>